<dbReference type="RefSeq" id="WP_248862424.1">
    <property type="nucleotide sequence ID" value="NZ_CP086322.1"/>
</dbReference>
<keyword evidence="1" id="KW-0347">Helicase</keyword>
<keyword evidence="2" id="KW-1185">Reference proteome</keyword>
<name>A0ABY4M5W0_9ACTN</name>
<evidence type="ECO:0000313" key="2">
    <source>
        <dbReference type="Proteomes" id="UP000830115"/>
    </source>
</evidence>
<sequence>MFLRRASVHLFSGMAGSFKTMVVLNLVAKMGVSTLAFSNDSDDLTVASRLLGIATGKDTEELESWIAQHPEEAGQSLSRYDFLRWVFAPNPSPDDLWLELYAYHEVEGRWPELLVVDILSNIGADFGDEWATLREVMRQANVIARETRAAVLLVHHCTDGSRNKVPTRGEVLGKISALPVLMVNFGVDEQGDLWAACVKNRFGKSDKDAKHPFRMQVEPACARVSDYVHIPSSLSYGGWGQGEDQGW</sequence>
<keyword evidence="1" id="KW-0067">ATP-binding</keyword>
<dbReference type="GO" id="GO:0004386">
    <property type="term" value="F:helicase activity"/>
    <property type="evidence" value="ECO:0007669"/>
    <property type="project" value="UniProtKB-KW"/>
</dbReference>
<organism evidence="1 2">
    <name type="scientific">Streptomyces halobius</name>
    <dbReference type="NCBI Taxonomy" id="2879846"/>
    <lineage>
        <taxon>Bacteria</taxon>
        <taxon>Bacillati</taxon>
        <taxon>Actinomycetota</taxon>
        <taxon>Actinomycetes</taxon>
        <taxon>Kitasatosporales</taxon>
        <taxon>Streptomycetaceae</taxon>
        <taxon>Streptomyces</taxon>
    </lineage>
</organism>
<dbReference type="Gene3D" id="3.40.50.300">
    <property type="entry name" value="P-loop containing nucleotide triphosphate hydrolases"/>
    <property type="match status" value="1"/>
</dbReference>
<dbReference type="Pfam" id="PF13481">
    <property type="entry name" value="AAA_25"/>
    <property type="match status" value="1"/>
</dbReference>
<keyword evidence="1" id="KW-0378">Hydrolase</keyword>
<protein>
    <submittedName>
        <fullName evidence="1">Helicase RepA family protein</fullName>
    </submittedName>
</protein>
<reference evidence="1" key="1">
    <citation type="submission" date="2021-10" db="EMBL/GenBank/DDBJ databases">
        <title>Streptomyces nigrumlapis sp.nov.,an antimicrobial producing actinobacterium isolated from Black Gobi rocks.</title>
        <authorList>
            <person name="Wen Y."/>
            <person name="Zhang W."/>
            <person name="Liu X.G."/>
        </authorList>
    </citation>
    <scope>NUCLEOTIDE SEQUENCE</scope>
    <source>
        <strain evidence="1">ST13-2-2</strain>
    </source>
</reference>
<accession>A0ABY4M5W0</accession>
<gene>
    <name evidence="1" type="ORF">K9S39_06870</name>
</gene>
<dbReference type="SUPFAM" id="SSF52540">
    <property type="entry name" value="P-loop containing nucleoside triphosphate hydrolases"/>
    <property type="match status" value="1"/>
</dbReference>
<keyword evidence="1" id="KW-0547">Nucleotide-binding</keyword>
<dbReference type="Proteomes" id="UP000830115">
    <property type="component" value="Chromosome"/>
</dbReference>
<proteinExistence type="predicted"/>
<evidence type="ECO:0000313" key="1">
    <source>
        <dbReference type="EMBL" id="UQA91616.1"/>
    </source>
</evidence>
<dbReference type="InterPro" id="IPR027417">
    <property type="entry name" value="P-loop_NTPase"/>
</dbReference>
<dbReference type="EMBL" id="CP086322">
    <property type="protein sequence ID" value="UQA91616.1"/>
    <property type="molecule type" value="Genomic_DNA"/>
</dbReference>